<evidence type="ECO:0000313" key="2">
    <source>
        <dbReference type="EMBL" id="KAL0639148.1"/>
    </source>
</evidence>
<name>A0ABR3GTA0_9PEZI</name>
<sequence length="189" mass="20868">MDWKWTAPTANTDLPITIKGSTVNNNPPPDETPAANSNLPLINVPAADSGPQPLEAPSVNNEENPLIEIVPGGVLGKVIGNMSLSKLTNTETLKEKWEMLELNSWDDDMRITNVAKSGSARFWVCINNSIWVTKTNLGNFRIEDGMRPLGRRSAVNLILQCVEEKVNWYRAAGYPDEANQYLNQFSGLS</sequence>
<feature type="region of interest" description="Disordered" evidence="1">
    <location>
        <begin position="17"/>
        <end position="37"/>
    </location>
</feature>
<reference evidence="2 3" key="1">
    <citation type="submission" date="2024-02" db="EMBL/GenBank/DDBJ databases">
        <title>Discinaceae phylogenomics.</title>
        <authorList>
            <person name="Dirks A.C."/>
            <person name="James T.Y."/>
        </authorList>
    </citation>
    <scope>NUCLEOTIDE SEQUENCE [LARGE SCALE GENOMIC DNA]</scope>
    <source>
        <strain evidence="2 3">ACD0624</strain>
    </source>
</reference>
<evidence type="ECO:0000256" key="1">
    <source>
        <dbReference type="SAM" id="MobiDB-lite"/>
    </source>
</evidence>
<organism evidence="2 3">
    <name type="scientific">Discina gigas</name>
    <dbReference type="NCBI Taxonomy" id="1032678"/>
    <lineage>
        <taxon>Eukaryota</taxon>
        <taxon>Fungi</taxon>
        <taxon>Dikarya</taxon>
        <taxon>Ascomycota</taxon>
        <taxon>Pezizomycotina</taxon>
        <taxon>Pezizomycetes</taxon>
        <taxon>Pezizales</taxon>
        <taxon>Discinaceae</taxon>
        <taxon>Discina</taxon>
    </lineage>
</organism>
<evidence type="ECO:0000313" key="3">
    <source>
        <dbReference type="Proteomes" id="UP001447188"/>
    </source>
</evidence>
<dbReference type="EMBL" id="JBBBZM010000014">
    <property type="protein sequence ID" value="KAL0639148.1"/>
    <property type="molecule type" value="Genomic_DNA"/>
</dbReference>
<comment type="caution">
    <text evidence="2">The sequence shown here is derived from an EMBL/GenBank/DDBJ whole genome shotgun (WGS) entry which is preliminary data.</text>
</comment>
<dbReference type="Proteomes" id="UP001447188">
    <property type="component" value="Unassembled WGS sequence"/>
</dbReference>
<proteinExistence type="predicted"/>
<gene>
    <name evidence="2" type="ORF">Q9L58_001834</name>
</gene>
<protein>
    <submittedName>
        <fullName evidence="2">Uncharacterized protein</fullName>
    </submittedName>
</protein>
<accession>A0ABR3GTA0</accession>
<keyword evidence="3" id="KW-1185">Reference proteome</keyword>